<feature type="binding site" evidence="5">
    <location>
        <begin position="173"/>
        <end position="175"/>
    </location>
    <ligand>
        <name>substrate</name>
    </ligand>
</feature>
<evidence type="ECO:0000256" key="3">
    <source>
        <dbReference type="ARBA" id="ARBA00022643"/>
    </source>
</evidence>
<keyword evidence="5" id="KW-0664">Pyridoxine biosynthesis</keyword>
<feature type="binding site" evidence="5">
    <location>
        <position position="105"/>
    </location>
    <ligand>
        <name>substrate</name>
    </ligand>
</feature>
<feature type="binding site" evidence="5">
    <location>
        <position position="109"/>
    </location>
    <ligand>
        <name>substrate</name>
    </ligand>
</feature>
<feature type="domain" description="Pyridoxamine 5'-phosphate oxidase N-terminal" evidence="7">
    <location>
        <begin position="15"/>
        <end position="134"/>
    </location>
</feature>
<keyword evidence="3 5" id="KW-0288">FMN</keyword>
<feature type="binding site" evidence="5 6">
    <location>
        <position position="65"/>
    </location>
    <ligand>
        <name>FMN</name>
        <dbReference type="ChEBI" id="CHEBI:58210"/>
    </ligand>
</feature>
<feature type="binding site" evidence="5 6">
    <location>
        <position position="167"/>
    </location>
    <ligand>
        <name>FMN</name>
        <dbReference type="ChEBI" id="CHEBI:58210"/>
    </ligand>
</feature>
<comment type="catalytic activity">
    <reaction evidence="5">
        <text>pyridoxamine 5'-phosphate + O2 + H2O = pyridoxal 5'-phosphate + H2O2 + NH4(+)</text>
        <dbReference type="Rhea" id="RHEA:15817"/>
        <dbReference type="ChEBI" id="CHEBI:15377"/>
        <dbReference type="ChEBI" id="CHEBI:15379"/>
        <dbReference type="ChEBI" id="CHEBI:16240"/>
        <dbReference type="ChEBI" id="CHEBI:28938"/>
        <dbReference type="ChEBI" id="CHEBI:58451"/>
        <dbReference type="ChEBI" id="CHEBI:597326"/>
        <dbReference type="EC" id="1.4.3.5"/>
    </reaction>
</comment>
<dbReference type="EMBL" id="CAADFF010000004">
    <property type="protein sequence ID" value="VFJ86705.1"/>
    <property type="molecule type" value="Genomic_DNA"/>
</dbReference>
<keyword evidence="2 5" id="KW-0285">Flavoprotein</keyword>
<dbReference type="Pfam" id="PF01243">
    <property type="entry name" value="PNPOx_N"/>
    <property type="match status" value="1"/>
</dbReference>
<comment type="catalytic activity">
    <reaction evidence="5">
        <text>pyridoxine 5'-phosphate + O2 = pyridoxal 5'-phosphate + H2O2</text>
        <dbReference type="Rhea" id="RHEA:15149"/>
        <dbReference type="ChEBI" id="CHEBI:15379"/>
        <dbReference type="ChEBI" id="CHEBI:16240"/>
        <dbReference type="ChEBI" id="CHEBI:58589"/>
        <dbReference type="ChEBI" id="CHEBI:597326"/>
        <dbReference type="EC" id="1.4.3.5"/>
    </reaction>
</comment>
<gene>
    <name evidence="5" type="primary">pdxH</name>
    <name evidence="10" type="ORF">BECKLFY1418A_GA0070994_100141</name>
    <name evidence="9" type="ORF">BECKLFY1418B_GA0070995_100441</name>
</gene>
<feature type="binding site" evidence="5">
    <location>
        <position position="48"/>
    </location>
    <ligand>
        <name>substrate</name>
    </ligand>
</feature>
<dbReference type="InterPro" id="IPR011576">
    <property type="entry name" value="Pyridox_Oxase_N"/>
</dbReference>
<comment type="subunit">
    <text evidence="5">Homodimer.</text>
</comment>
<feature type="binding site" evidence="5 6">
    <location>
        <begin position="122"/>
        <end position="123"/>
    </location>
    <ligand>
        <name>FMN</name>
        <dbReference type="ChEBI" id="CHEBI:58210"/>
    </ligand>
</feature>
<feature type="binding site" evidence="5 6">
    <location>
        <position position="177"/>
    </location>
    <ligand>
        <name>FMN</name>
        <dbReference type="ChEBI" id="CHEBI:58210"/>
    </ligand>
</feature>
<dbReference type="NCBIfam" id="NF004231">
    <property type="entry name" value="PRK05679.1"/>
    <property type="match status" value="1"/>
</dbReference>
<dbReference type="AlphaFoldDB" id="A0A450U6D9"/>
<dbReference type="InterPro" id="IPR019576">
    <property type="entry name" value="Pyridoxamine_oxidase_dimer_C"/>
</dbReference>
<feature type="binding site" evidence="5">
    <location>
        <position position="113"/>
    </location>
    <ligand>
        <name>substrate</name>
    </ligand>
</feature>
<evidence type="ECO:0000259" key="7">
    <source>
        <dbReference type="Pfam" id="PF01243"/>
    </source>
</evidence>
<comment type="pathway">
    <text evidence="5">Cofactor metabolism; pyridoxal 5'-phosphate salvage; pyridoxal 5'-phosphate from pyridoxamine 5'-phosphate: step 1/1.</text>
</comment>
<feature type="binding site" evidence="5 6">
    <location>
        <begin position="58"/>
        <end position="59"/>
    </location>
    <ligand>
        <name>FMN</name>
        <dbReference type="ChEBI" id="CHEBI:58210"/>
    </ligand>
</feature>
<evidence type="ECO:0000256" key="6">
    <source>
        <dbReference type="PIRSR" id="PIRSR000190-2"/>
    </source>
</evidence>
<dbReference type="InterPro" id="IPR012349">
    <property type="entry name" value="Split_barrel_FMN-bd"/>
</dbReference>
<evidence type="ECO:0000256" key="4">
    <source>
        <dbReference type="ARBA" id="ARBA00023002"/>
    </source>
</evidence>
<dbReference type="PANTHER" id="PTHR10851:SF0">
    <property type="entry name" value="PYRIDOXINE-5'-PHOSPHATE OXIDASE"/>
    <property type="match status" value="1"/>
</dbReference>
<feature type="binding site" evidence="5 6">
    <location>
        <position position="87"/>
    </location>
    <ligand>
        <name>FMN</name>
        <dbReference type="ChEBI" id="CHEBI:58210"/>
    </ligand>
</feature>
<evidence type="ECO:0000256" key="2">
    <source>
        <dbReference type="ARBA" id="ARBA00022630"/>
    </source>
</evidence>
<accession>A0A450U6D9</accession>
<evidence type="ECO:0000256" key="5">
    <source>
        <dbReference type="HAMAP-Rule" id="MF_01629"/>
    </source>
</evidence>
<dbReference type="EC" id="1.4.3.5" evidence="5"/>
<dbReference type="InterPro" id="IPR000659">
    <property type="entry name" value="Pyridox_Oxase"/>
</dbReference>
<keyword evidence="4 5" id="KW-0560">Oxidoreductase</keyword>
<comment type="pathway">
    <text evidence="5">Cofactor metabolism; pyridoxal 5'-phosphate salvage; pyridoxal 5'-phosphate from pyridoxine 5'-phosphate: step 1/1.</text>
</comment>
<organism evidence="10">
    <name type="scientific">Candidatus Kentrum sp. LFY</name>
    <dbReference type="NCBI Taxonomy" id="2126342"/>
    <lineage>
        <taxon>Bacteria</taxon>
        <taxon>Pseudomonadati</taxon>
        <taxon>Pseudomonadota</taxon>
        <taxon>Gammaproteobacteria</taxon>
        <taxon>Candidatus Kentrum</taxon>
    </lineage>
</organism>
<protein>
    <recommendedName>
        <fullName evidence="5">Pyridoxine/pyridoxamine 5'-phosphate oxidase</fullName>
        <ecNumber evidence="5">1.4.3.5</ecNumber>
    </recommendedName>
    <alternativeName>
        <fullName evidence="5">PNP/PMP oxidase</fullName>
        <shortName evidence="5">PNPOx</shortName>
    </alternativeName>
    <alternativeName>
        <fullName evidence="5">Pyridoxal 5'-phosphate synthase</fullName>
    </alternativeName>
</protein>
<dbReference type="SUPFAM" id="SSF50475">
    <property type="entry name" value="FMN-binding split barrel"/>
    <property type="match status" value="1"/>
</dbReference>
<reference evidence="10" key="1">
    <citation type="submission" date="2019-02" db="EMBL/GenBank/DDBJ databases">
        <authorList>
            <person name="Gruber-Vodicka R. H."/>
            <person name="Seah K. B. B."/>
        </authorList>
    </citation>
    <scope>NUCLEOTIDE SEQUENCE</scope>
    <source>
        <strain evidence="10">BECK_M6</strain>
        <strain evidence="9">BECK_M7</strain>
    </source>
</reference>
<evidence type="ECO:0000256" key="1">
    <source>
        <dbReference type="ARBA" id="ARBA00007301"/>
    </source>
</evidence>
<dbReference type="GO" id="GO:0010181">
    <property type="term" value="F:FMN binding"/>
    <property type="evidence" value="ECO:0007669"/>
    <property type="project" value="UniProtKB-UniRule"/>
</dbReference>
<comment type="function">
    <text evidence="5">Catalyzes the oxidation of either pyridoxine 5'-phosphate (PNP) or pyridoxamine 5'-phosphate (PMP) into pyridoxal 5'-phosphate (PLP).</text>
</comment>
<dbReference type="HAMAP" id="MF_01629">
    <property type="entry name" value="PdxH"/>
    <property type="match status" value="1"/>
</dbReference>
<evidence type="ECO:0000259" key="8">
    <source>
        <dbReference type="Pfam" id="PF10590"/>
    </source>
</evidence>
<dbReference type="PANTHER" id="PTHR10851">
    <property type="entry name" value="PYRIDOXINE-5-PHOSPHATE OXIDASE"/>
    <property type="match status" value="1"/>
</dbReference>
<feature type="binding site" evidence="5">
    <location>
        <begin position="43"/>
        <end position="48"/>
    </location>
    <ligand>
        <name>FMN</name>
        <dbReference type="ChEBI" id="CHEBI:58210"/>
    </ligand>
</feature>
<comment type="similarity">
    <text evidence="1 5">Belongs to the pyridoxamine 5'-phosphate oxidase family.</text>
</comment>
<feature type="domain" description="Pyridoxine 5'-phosphate oxidase dimerisation C-terminal" evidence="8">
    <location>
        <begin position="154"/>
        <end position="194"/>
    </location>
</feature>
<name>A0A450U6D9_9GAMM</name>
<dbReference type="EMBL" id="CAADFH010000001">
    <property type="protein sequence ID" value="VFJ87130.1"/>
    <property type="molecule type" value="Genomic_DNA"/>
</dbReference>
<dbReference type="GO" id="GO:0004733">
    <property type="term" value="F:pyridoxamine phosphate oxidase activity"/>
    <property type="evidence" value="ECO:0007669"/>
    <property type="project" value="UniProtKB-UniRule"/>
</dbReference>
<evidence type="ECO:0000313" key="9">
    <source>
        <dbReference type="EMBL" id="VFJ86705.1"/>
    </source>
</evidence>
<proteinExistence type="inferred from homology"/>
<feature type="binding site" evidence="5 6">
    <location>
        <position position="64"/>
    </location>
    <ligand>
        <name>FMN</name>
        <dbReference type="ChEBI" id="CHEBI:58210"/>
    </ligand>
</feature>
<dbReference type="Gene3D" id="2.30.110.10">
    <property type="entry name" value="Electron Transport, Fmn-binding Protein, Chain A"/>
    <property type="match status" value="1"/>
</dbReference>
<dbReference type="PIRSF" id="PIRSF000190">
    <property type="entry name" value="Pyd_amn-ph_oxd"/>
    <property type="match status" value="1"/>
</dbReference>
<dbReference type="NCBIfam" id="TIGR00558">
    <property type="entry name" value="pdxH"/>
    <property type="match status" value="1"/>
</dbReference>
<evidence type="ECO:0000313" key="10">
    <source>
        <dbReference type="EMBL" id="VFJ87130.1"/>
    </source>
</evidence>
<dbReference type="GO" id="GO:0008615">
    <property type="term" value="P:pyridoxine biosynthetic process"/>
    <property type="evidence" value="ECO:0007669"/>
    <property type="project" value="UniProtKB-UniRule"/>
</dbReference>
<dbReference type="UniPathway" id="UPA01068">
    <property type="reaction ID" value="UER00304"/>
</dbReference>
<sequence>MSIPPEILQRLRQSLDKAAQTSLPEPGAMTLTTCGTSGQPSARTVLLRGLDARGFVFYTNLGSRKSRQIRENPRAALCFYWPPLAEQVLIEGKVEPVDDTEADAYWKTRPRDSRIGAWASRQSEPVASRFAFLRRFVAHTVRFGDGWVPRPSFWSGYRVIPNRIEFWINRPFRLHERLCFERKGEKWTRYVLYP</sequence>
<comment type="cofactor">
    <cofactor evidence="5 6">
        <name>FMN</name>
        <dbReference type="ChEBI" id="CHEBI:58210"/>
    </cofactor>
    <text evidence="5 6">Binds 1 FMN per subunit.</text>
</comment>
<dbReference type="Pfam" id="PF10590">
    <property type="entry name" value="PNP_phzG_C"/>
    <property type="match status" value="1"/>
</dbReference>